<dbReference type="FunFam" id="3.40.50.620:FF:000227">
    <property type="entry name" value="Tyrosine--tRNA ligase"/>
    <property type="match status" value="1"/>
</dbReference>
<keyword evidence="6 11" id="KW-0067">ATP-binding</keyword>
<dbReference type="InterPro" id="IPR032005">
    <property type="entry name" value="TyrRSs_C"/>
</dbReference>
<evidence type="ECO:0000256" key="10">
    <source>
        <dbReference type="ARBA" id="ARBA00048248"/>
    </source>
</evidence>
<evidence type="ECO:0000256" key="9">
    <source>
        <dbReference type="ARBA" id="ARBA00023146"/>
    </source>
</evidence>
<keyword evidence="5 11" id="KW-0547">Nucleotide-binding</keyword>
<dbReference type="SUPFAM" id="SSF52374">
    <property type="entry name" value="Nucleotidylyl transferase"/>
    <property type="match status" value="1"/>
</dbReference>
<accession>S3C377</accession>
<dbReference type="InterPro" id="IPR002305">
    <property type="entry name" value="aa-tRNA-synth_Ic"/>
</dbReference>
<sequence length="740" mass="83422">MALSTVARRLPPQGVQICRRCALQLFPLQQRQQPRQQSKYAQTQTTTSSPFQVQRRHMSGHSFGKYGPKYTAKIDAADKEWKEKGVRIKEGLEPNLWDTFEQRGYVKDVAGNPDDIRKLFIEKRTGAYVGIDPTAHSLHLGHLLPLMPLFWMYMNGFRAVTLIGGATARIGDPTGRLVSRDKMKSADVAMNMVKIHYQLKKLWVNADIQARRYGYKKTWAWRRGILQNGHWWNKLPLLDVLQRLGAGMRIGPMLSRDSVKRKMTEGDGVSFAEFTYPLLQAWDWWHMYFTQGIQVQIGGSDQYGNIVTGADSFKIIRGTEPDPAKKLPQRGYIDDPVGFTVPLLTDSAGNKFGKSAGNAIWMDKFDTPVFECYGYFMRRSDDDVDSLLKLFTFIPAETIGKIMERHREDPAMRLAQHVLAFEVSTLVHGMADADMARRQHWAMYRKNAPTGEEILNELEAPKNIPRATTPDDIEAAYKSFDEASEGPEGGDYTTAKTYRPDEADDYALPKAKTPVTPNNAPRVDMQLPQSLIDEGKIARILYAAGLASSVSDGNRIAVQKGAYVGAAPGQKAHENKGMNLINVDYTPVHLWFPKDTKNFIIDDKYLVLRKGKHNIRIIEIVSDEQWKASGRTYRGEPFTGKIRQMRSELKELKTLQLTRDELIAEMKKSGEEVPRAKHTKTGSSRIVFPSPKNSKLTKLQTEIDQAKDTMRSAGLPESALKDVSKTLADLPEDAELGGNK</sequence>
<dbReference type="InterPro" id="IPR036986">
    <property type="entry name" value="S4_RNA-bd_sf"/>
</dbReference>
<dbReference type="eggNOG" id="KOG2623">
    <property type="taxonomic scope" value="Eukaryota"/>
</dbReference>
<comment type="subcellular location">
    <subcellularLocation>
        <location evidence="1">Mitochondrion matrix</location>
    </subcellularLocation>
</comment>
<dbReference type="STRING" id="1262450.S3C377"/>
<keyword evidence="8" id="KW-0809">Transit peptide</keyword>
<keyword evidence="7 11" id="KW-0648">Protein biosynthesis</keyword>
<evidence type="ECO:0000313" key="14">
    <source>
        <dbReference type="EMBL" id="EPE06221.1"/>
    </source>
</evidence>
<dbReference type="GO" id="GO:0003723">
    <property type="term" value="F:RNA binding"/>
    <property type="evidence" value="ECO:0007669"/>
    <property type="project" value="InterPro"/>
</dbReference>
<name>S3C377_OPHP1</name>
<reference evidence="14 15" key="1">
    <citation type="journal article" date="2013" name="BMC Genomics">
        <title>The genome and transcriptome of the pine saprophyte Ophiostoma piceae, and a comparison with the bark beetle-associated pine pathogen Grosmannia clavigera.</title>
        <authorList>
            <person name="Haridas S."/>
            <person name="Wang Y."/>
            <person name="Lim L."/>
            <person name="Massoumi Alamouti S."/>
            <person name="Jackman S."/>
            <person name="Docking R."/>
            <person name="Robertson G."/>
            <person name="Birol I."/>
            <person name="Bohlmann J."/>
            <person name="Breuil C."/>
        </authorList>
    </citation>
    <scope>NUCLEOTIDE SEQUENCE [LARGE SCALE GENOMIC DNA]</scope>
    <source>
        <strain evidence="14 15">UAMH 11346</strain>
    </source>
</reference>
<evidence type="ECO:0000256" key="3">
    <source>
        <dbReference type="ARBA" id="ARBA00022598"/>
    </source>
</evidence>
<evidence type="ECO:0000256" key="11">
    <source>
        <dbReference type="RuleBase" id="RU361234"/>
    </source>
</evidence>
<evidence type="ECO:0000256" key="1">
    <source>
        <dbReference type="ARBA" id="ARBA00004305"/>
    </source>
</evidence>
<dbReference type="Pfam" id="PF16714">
    <property type="entry name" value="TyrRSs_C"/>
    <property type="match status" value="1"/>
</dbReference>
<dbReference type="InterPro" id="IPR002307">
    <property type="entry name" value="Tyr-tRNA-ligase"/>
</dbReference>
<evidence type="ECO:0000256" key="4">
    <source>
        <dbReference type="ARBA" id="ARBA00022664"/>
    </source>
</evidence>
<evidence type="ECO:0000256" key="5">
    <source>
        <dbReference type="ARBA" id="ARBA00022741"/>
    </source>
</evidence>
<dbReference type="EC" id="6.1.1.1" evidence="11"/>
<dbReference type="PANTHER" id="PTHR11766:SF0">
    <property type="entry name" value="TYROSINE--TRNA LIGASE, MITOCHONDRIAL"/>
    <property type="match status" value="1"/>
</dbReference>
<dbReference type="PRINTS" id="PR01040">
    <property type="entry name" value="TRNASYNTHTYR"/>
</dbReference>
<evidence type="ECO:0000256" key="12">
    <source>
        <dbReference type="SAM" id="MobiDB-lite"/>
    </source>
</evidence>
<gene>
    <name evidence="14" type="ORF">F503_03050</name>
</gene>
<evidence type="ECO:0000256" key="7">
    <source>
        <dbReference type="ARBA" id="ARBA00022917"/>
    </source>
</evidence>
<feature type="region of interest" description="Disordered" evidence="12">
    <location>
        <begin position="32"/>
        <end position="54"/>
    </location>
</feature>
<keyword evidence="9 11" id="KW-0030">Aminoacyl-tRNA synthetase</keyword>
<dbReference type="Gene3D" id="3.10.290.10">
    <property type="entry name" value="RNA-binding S4 domain"/>
    <property type="match status" value="1"/>
</dbReference>
<feature type="domain" description="Tyrosyl-tRNA synthetase C-terminal" evidence="13">
    <location>
        <begin position="516"/>
        <end position="636"/>
    </location>
</feature>
<evidence type="ECO:0000259" key="13">
    <source>
        <dbReference type="Pfam" id="PF16714"/>
    </source>
</evidence>
<dbReference type="Proteomes" id="UP000016923">
    <property type="component" value="Unassembled WGS sequence"/>
</dbReference>
<dbReference type="OMA" id="TKIHYQL"/>
<evidence type="ECO:0000313" key="15">
    <source>
        <dbReference type="Proteomes" id="UP000016923"/>
    </source>
</evidence>
<feature type="region of interest" description="Disordered" evidence="12">
    <location>
        <begin position="669"/>
        <end position="691"/>
    </location>
</feature>
<dbReference type="InterPro" id="IPR024088">
    <property type="entry name" value="Tyr-tRNA-ligase_bac-type"/>
</dbReference>
<keyword evidence="3 11" id="KW-0436">Ligase</keyword>
<dbReference type="GO" id="GO:0004831">
    <property type="term" value="F:tyrosine-tRNA ligase activity"/>
    <property type="evidence" value="ECO:0007669"/>
    <property type="project" value="UniProtKB-EC"/>
</dbReference>
<comment type="similarity">
    <text evidence="2 11">Belongs to the class-I aminoacyl-tRNA synthetase family.</text>
</comment>
<dbReference type="InterPro" id="IPR014729">
    <property type="entry name" value="Rossmann-like_a/b/a_fold"/>
</dbReference>
<dbReference type="GO" id="GO:0006397">
    <property type="term" value="P:mRNA processing"/>
    <property type="evidence" value="ECO:0007669"/>
    <property type="project" value="UniProtKB-KW"/>
</dbReference>
<dbReference type="CDD" id="cd00805">
    <property type="entry name" value="TyrRS_core"/>
    <property type="match status" value="1"/>
</dbReference>
<dbReference type="HOGENOM" id="CLU_024003_4_0_1"/>
<dbReference type="GO" id="GO:0005759">
    <property type="term" value="C:mitochondrial matrix"/>
    <property type="evidence" value="ECO:0007669"/>
    <property type="project" value="UniProtKB-SubCell"/>
</dbReference>
<comment type="catalytic activity">
    <reaction evidence="10 11">
        <text>tRNA(Tyr) + L-tyrosine + ATP = L-tyrosyl-tRNA(Tyr) + AMP + diphosphate + H(+)</text>
        <dbReference type="Rhea" id="RHEA:10220"/>
        <dbReference type="Rhea" id="RHEA-COMP:9706"/>
        <dbReference type="Rhea" id="RHEA-COMP:9707"/>
        <dbReference type="ChEBI" id="CHEBI:15378"/>
        <dbReference type="ChEBI" id="CHEBI:30616"/>
        <dbReference type="ChEBI" id="CHEBI:33019"/>
        <dbReference type="ChEBI" id="CHEBI:58315"/>
        <dbReference type="ChEBI" id="CHEBI:78442"/>
        <dbReference type="ChEBI" id="CHEBI:78536"/>
        <dbReference type="ChEBI" id="CHEBI:456215"/>
        <dbReference type="EC" id="6.1.1.1"/>
    </reaction>
</comment>
<evidence type="ECO:0000256" key="2">
    <source>
        <dbReference type="ARBA" id="ARBA00005594"/>
    </source>
</evidence>
<proteinExistence type="inferred from homology"/>
<dbReference type="PANTHER" id="PTHR11766">
    <property type="entry name" value="TYROSYL-TRNA SYNTHETASE"/>
    <property type="match status" value="1"/>
</dbReference>
<protein>
    <recommendedName>
        <fullName evidence="11">Tyrosine--tRNA ligase</fullName>
        <ecNumber evidence="11">6.1.1.1</ecNumber>
    </recommendedName>
    <alternativeName>
        <fullName evidence="11">Tyrosyl-tRNA synthetase</fullName>
    </alternativeName>
</protein>
<dbReference type="GO" id="GO:0005829">
    <property type="term" value="C:cytosol"/>
    <property type="evidence" value="ECO:0007669"/>
    <property type="project" value="TreeGrafter"/>
</dbReference>
<feature type="compositionally biased region" description="Polar residues" evidence="12">
    <location>
        <begin position="38"/>
        <end position="52"/>
    </location>
</feature>
<evidence type="ECO:0000256" key="6">
    <source>
        <dbReference type="ARBA" id="ARBA00022840"/>
    </source>
</evidence>
<dbReference type="Pfam" id="PF00579">
    <property type="entry name" value="tRNA-synt_1b"/>
    <property type="match status" value="1"/>
</dbReference>
<keyword evidence="4" id="KW-0507">mRNA processing</keyword>
<dbReference type="Gene3D" id="1.10.240.10">
    <property type="entry name" value="Tyrosyl-Transfer RNA Synthetase"/>
    <property type="match status" value="1"/>
</dbReference>
<organism evidence="14 15">
    <name type="scientific">Ophiostoma piceae (strain UAMH 11346)</name>
    <name type="common">Sap stain fungus</name>
    <dbReference type="NCBI Taxonomy" id="1262450"/>
    <lineage>
        <taxon>Eukaryota</taxon>
        <taxon>Fungi</taxon>
        <taxon>Dikarya</taxon>
        <taxon>Ascomycota</taxon>
        <taxon>Pezizomycotina</taxon>
        <taxon>Sordariomycetes</taxon>
        <taxon>Sordariomycetidae</taxon>
        <taxon>Ophiostomatales</taxon>
        <taxon>Ophiostomataceae</taxon>
        <taxon>Ophiostoma</taxon>
    </lineage>
</organism>
<keyword evidence="15" id="KW-1185">Reference proteome</keyword>
<dbReference type="GO" id="GO:0006437">
    <property type="term" value="P:tyrosyl-tRNA aminoacylation"/>
    <property type="evidence" value="ECO:0007669"/>
    <property type="project" value="InterPro"/>
</dbReference>
<dbReference type="GO" id="GO:0005524">
    <property type="term" value="F:ATP binding"/>
    <property type="evidence" value="ECO:0007669"/>
    <property type="project" value="UniProtKB-KW"/>
</dbReference>
<dbReference type="Gene3D" id="3.40.50.620">
    <property type="entry name" value="HUPs"/>
    <property type="match status" value="1"/>
</dbReference>
<dbReference type="VEuPathDB" id="FungiDB:F503_03050"/>
<evidence type="ECO:0000256" key="8">
    <source>
        <dbReference type="ARBA" id="ARBA00022946"/>
    </source>
</evidence>
<dbReference type="FunFam" id="1.10.240.10:FF:000001">
    <property type="entry name" value="Tyrosine--tRNA ligase"/>
    <property type="match status" value="1"/>
</dbReference>
<dbReference type="OrthoDB" id="337870at2759"/>
<dbReference type="EMBL" id="KE148154">
    <property type="protein sequence ID" value="EPE06221.1"/>
    <property type="molecule type" value="Genomic_DNA"/>
</dbReference>
<dbReference type="NCBIfam" id="TIGR00234">
    <property type="entry name" value="tyrS"/>
    <property type="match status" value="1"/>
</dbReference>
<dbReference type="AlphaFoldDB" id="S3C377"/>